<evidence type="ECO:0000256" key="3">
    <source>
        <dbReference type="PIRSR" id="PIRSR000239-1"/>
    </source>
</evidence>
<dbReference type="PANTHER" id="PTHR43110">
    <property type="entry name" value="THIOL PEROXIDASE"/>
    <property type="match status" value="1"/>
</dbReference>
<evidence type="ECO:0000313" key="6">
    <source>
        <dbReference type="Proteomes" id="UP000526501"/>
    </source>
</evidence>
<dbReference type="InterPro" id="IPR036249">
    <property type="entry name" value="Thioredoxin-like_sf"/>
</dbReference>
<dbReference type="PANTHER" id="PTHR43110:SF1">
    <property type="entry name" value="THIOL PEROXIDASE"/>
    <property type="match status" value="1"/>
</dbReference>
<dbReference type="InterPro" id="IPR050455">
    <property type="entry name" value="Tpx_Peroxidase_subfamily"/>
</dbReference>
<dbReference type="PIRSF" id="PIRSF000239">
    <property type="entry name" value="AHPC"/>
    <property type="match status" value="1"/>
</dbReference>
<dbReference type="GO" id="GO:0016491">
    <property type="term" value="F:oxidoreductase activity"/>
    <property type="evidence" value="ECO:0007669"/>
    <property type="project" value="UniProtKB-KW"/>
</dbReference>
<accession>A0A7X1B5A8</accession>
<name>A0A7X1B5A8_9BACT</name>
<feature type="active site" description="Cysteine sulfenic acid (-SOH) intermediate; for peroxidase activity" evidence="3">
    <location>
        <position position="49"/>
    </location>
</feature>
<dbReference type="InterPro" id="IPR024706">
    <property type="entry name" value="Peroxiredoxin_AhpC-typ"/>
</dbReference>
<sequence>MAIATGTKAPDFTLKSKNDEGLADITLSSNFGSSATVLLFFPLAFTSVCQDELCGIRDSLAEYSNVDAVVYGISVDSPFSQEAFAKANGLNFPLLSDFNKEVSKAYDVLFEDLLGFKGVSKRSAFVISRDGEVVYSESSDDPKQLPDFAAIKAALA</sequence>
<dbReference type="PROSITE" id="PS51352">
    <property type="entry name" value="THIOREDOXIN_2"/>
    <property type="match status" value="1"/>
</dbReference>
<evidence type="ECO:0000256" key="1">
    <source>
        <dbReference type="ARBA" id="ARBA00023002"/>
    </source>
</evidence>
<dbReference type="AlphaFoldDB" id="A0A7X1B5A8"/>
<protein>
    <submittedName>
        <fullName evidence="5">Redoxin domain-containing protein</fullName>
    </submittedName>
</protein>
<dbReference type="GO" id="GO:0016209">
    <property type="term" value="F:antioxidant activity"/>
    <property type="evidence" value="ECO:0007669"/>
    <property type="project" value="InterPro"/>
</dbReference>
<dbReference type="Proteomes" id="UP000526501">
    <property type="component" value="Unassembled WGS sequence"/>
</dbReference>
<dbReference type="EMBL" id="JACHVC010000007">
    <property type="protein sequence ID" value="MBC2605918.1"/>
    <property type="molecule type" value="Genomic_DNA"/>
</dbReference>
<dbReference type="SUPFAM" id="SSF52833">
    <property type="entry name" value="Thioredoxin-like"/>
    <property type="match status" value="1"/>
</dbReference>
<reference evidence="5 6" key="1">
    <citation type="submission" date="2020-07" db="EMBL/GenBank/DDBJ databases">
        <authorList>
            <person name="Feng X."/>
        </authorList>
    </citation>
    <scope>NUCLEOTIDE SEQUENCE [LARGE SCALE GENOMIC DNA]</scope>
    <source>
        <strain evidence="5 6">JCM23202</strain>
    </source>
</reference>
<gene>
    <name evidence="5" type="ORF">H5P27_07665</name>
</gene>
<dbReference type="Gene3D" id="3.40.30.10">
    <property type="entry name" value="Glutaredoxin"/>
    <property type="match status" value="1"/>
</dbReference>
<dbReference type="InterPro" id="IPR000866">
    <property type="entry name" value="AhpC/TSA"/>
</dbReference>
<dbReference type="Pfam" id="PF00578">
    <property type="entry name" value="AhpC-TSA"/>
    <property type="match status" value="1"/>
</dbReference>
<evidence type="ECO:0000256" key="2">
    <source>
        <dbReference type="ARBA" id="ARBA00023284"/>
    </source>
</evidence>
<dbReference type="RefSeq" id="WP_185659806.1">
    <property type="nucleotide sequence ID" value="NZ_CAWPOO010000007.1"/>
</dbReference>
<dbReference type="InterPro" id="IPR013766">
    <property type="entry name" value="Thioredoxin_domain"/>
</dbReference>
<keyword evidence="1" id="KW-0560">Oxidoreductase</keyword>
<keyword evidence="6" id="KW-1185">Reference proteome</keyword>
<comment type="caution">
    <text evidence="5">The sequence shown here is derived from an EMBL/GenBank/DDBJ whole genome shotgun (WGS) entry which is preliminary data.</text>
</comment>
<evidence type="ECO:0000259" key="4">
    <source>
        <dbReference type="PROSITE" id="PS51352"/>
    </source>
</evidence>
<proteinExistence type="predicted"/>
<feature type="domain" description="Thioredoxin" evidence="4">
    <location>
        <begin position="3"/>
        <end position="156"/>
    </location>
</feature>
<organism evidence="5 6">
    <name type="scientific">Pelagicoccus albus</name>
    <dbReference type="NCBI Taxonomy" id="415222"/>
    <lineage>
        <taxon>Bacteria</taxon>
        <taxon>Pseudomonadati</taxon>
        <taxon>Verrucomicrobiota</taxon>
        <taxon>Opitutia</taxon>
        <taxon>Puniceicoccales</taxon>
        <taxon>Pelagicoccaceae</taxon>
        <taxon>Pelagicoccus</taxon>
    </lineage>
</organism>
<keyword evidence="2" id="KW-0676">Redox-active center</keyword>
<evidence type="ECO:0000313" key="5">
    <source>
        <dbReference type="EMBL" id="MBC2605918.1"/>
    </source>
</evidence>